<dbReference type="InterPro" id="IPR036869">
    <property type="entry name" value="J_dom_sf"/>
</dbReference>
<accession>A0A8T1PJ31</accession>
<evidence type="ECO:0000313" key="4">
    <source>
        <dbReference type="EMBL" id="KAG6695673.1"/>
    </source>
</evidence>
<dbReference type="EMBL" id="CM031833">
    <property type="protein sequence ID" value="KAG6695673.1"/>
    <property type="molecule type" value="Genomic_DNA"/>
</dbReference>
<evidence type="ECO:0000313" key="3">
    <source>
        <dbReference type="EMBL" id="KAG6641988.1"/>
    </source>
</evidence>
<organism evidence="3 5">
    <name type="scientific">Carya illinoinensis</name>
    <name type="common">Pecan</name>
    <dbReference type="NCBI Taxonomy" id="32201"/>
    <lineage>
        <taxon>Eukaryota</taxon>
        <taxon>Viridiplantae</taxon>
        <taxon>Streptophyta</taxon>
        <taxon>Embryophyta</taxon>
        <taxon>Tracheophyta</taxon>
        <taxon>Spermatophyta</taxon>
        <taxon>Magnoliopsida</taxon>
        <taxon>eudicotyledons</taxon>
        <taxon>Gunneridae</taxon>
        <taxon>Pentapetalae</taxon>
        <taxon>rosids</taxon>
        <taxon>fabids</taxon>
        <taxon>Fagales</taxon>
        <taxon>Juglandaceae</taxon>
        <taxon>Carya</taxon>
    </lineage>
</organism>
<gene>
    <name evidence="3" type="ORF">CIPAW_09G112200</name>
    <name evidence="4" type="ORF">I3842_09G109700</name>
</gene>
<dbReference type="SUPFAM" id="SSF46565">
    <property type="entry name" value="Chaperone J-domain"/>
    <property type="match status" value="1"/>
</dbReference>
<dbReference type="PANTHER" id="PTHR45432">
    <property type="entry name" value="CHAPERONE PROTEIN DNAJ 11, CHLOROPLASTIC-LIKE"/>
    <property type="match status" value="1"/>
</dbReference>
<keyword evidence="5" id="KW-1185">Reference proteome</keyword>
<feature type="region of interest" description="Disordered" evidence="1">
    <location>
        <begin position="1"/>
        <end position="25"/>
    </location>
</feature>
<protein>
    <recommendedName>
        <fullName evidence="2">J domain-containing protein</fullName>
    </recommendedName>
</protein>
<dbReference type="Proteomes" id="UP000811246">
    <property type="component" value="Chromosome 9"/>
</dbReference>
<dbReference type="InterPro" id="IPR001623">
    <property type="entry name" value="DnaJ_domain"/>
</dbReference>
<feature type="domain" description="J" evidence="2">
    <location>
        <begin position="70"/>
        <end position="139"/>
    </location>
</feature>
<dbReference type="PRINTS" id="PR00625">
    <property type="entry name" value="JDOMAIN"/>
</dbReference>
<dbReference type="SMART" id="SM00271">
    <property type="entry name" value="DnaJ"/>
    <property type="match status" value="1"/>
</dbReference>
<evidence type="ECO:0000259" key="2">
    <source>
        <dbReference type="PROSITE" id="PS50076"/>
    </source>
</evidence>
<proteinExistence type="predicted"/>
<sequence length="169" mass="18895">MPGYTSLNPPKSSFGSNIFHPNSKNPLPMLPRHACVKTQRRTIPLCAATATERVDGSVRTMKSSLALNGTFYQLLRVKETASQTEIKAAYRNLAKQYHPDAVVGSSADRDARSRDFIEIHNAYTTLSDPVARARYDFTIGALNFAHSCPYMYMAGFPSPTRSWETDQCW</sequence>
<dbReference type="AlphaFoldDB" id="A0A8T1PJ31"/>
<reference evidence="4" key="2">
    <citation type="submission" date="2021-01" db="EMBL/GenBank/DDBJ databases">
        <authorList>
            <person name="Lovell J.T."/>
            <person name="Bentley N."/>
            <person name="Bhattarai G."/>
            <person name="Jenkins J.W."/>
            <person name="Sreedasyam A."/>
            <person name="Alarcon Y."/>
            <person name="Bock C."/>
            <person name="Boston L."/>
            <person name="Carlson J."/>
            <person name="Cervantes K."/>
            <person name="Clermont K."/>
            <person name="Krom N."/>
            <person name="Kubenka K."/>
            <person name="Mamidi S."/>
            <person name="Mattison C."/>
            <person name="Monteros M."/>
            <person name="Pisani C."/>
            <person name="Plott C."/>
            <person name="Rajasekar S."/>
            <person name="Rhein H.S."/>
            <person name="Rohla C."/>
            <person name="Song M."/>
            <person name="Hilaire R.S."/>
            <person name="Shu S."/>
            <person name="Wells L."/>
            <person name="Wang X."/>
            <person name="Webber J."/>
            <person name="Heerema R.J."/>
            <person name="Klein P."/>
            <person name="Conner P."/>
            <person name="Grauke L."/>
            <person name="Grimwood J."/>
            <person name="Schmutz J."/>
            <person name="Randall J.J."/>
        </authorList>
    </citation>
    <scope>NUCLEOTIDE SEQUENCE</scope>
    <source>
        <tissue evidence="4">Leaf</tissue>
    </source>
</reference>
<comment type="caution">
    <text evidence="3">The sequence shown here is derived from an EMBL/GenBank/DDBJ whole genome shotgun (WGS) entry which is preliminary data.</text>
</comment>
<dbReference type="CDD" id="cd06257">
    <property type="entry name" value="DnaJ"/>
    <property type="match status" value="1"/>
</dbReference>
<evidence type="ECO:0000313" key="5">
    <source>
        <dbReference type="Proteomes" id="UP000811609"/>
    </source>
</evidence>
<dbReference type="PROSITE" id="PS50076">
    <property type="entry name" value="DNAJ_2"/>
    <property type="match status" value="1"/>
</dbReference>
<name>A0A8T1PJ31_CARIL</name>
<dbReference type="Pfam" id="PF00226">
    <property type="entry name" value="DnaJ"/>
    <property type="match status" value="1"/>
</dbReference>
<dbReference type="Proteomes" id="UP000811609">
    <property type="component" value="Chromosome 9"/>
</dbReference>
<dbReference type="Gene3D" id="1.10.287.110">
    <property type="entry name" value="DnaJ domain"/>
    <property type="match status" value="1"/>
</dbReference>
<evidence type="ECO:0000256" key="1">
    <source>
        <dbReference type="SAM" id="MobiDB-lite"/>
    </source>
</evidence>
<dbReference type="PANTHER" id="PTHR45432:SF2">
    <property type="entry name" value="CHAPERONE PROTEIN DNAJ 11, CHLOROPLASTIC"/>
    <property type="match status" value="1"/>
</dbReference>
<dbReference type="EMBL" id="CM031817">
    <property type="protein sequence ID" value="KAG6641988.1"/>
    <property type="molecule type" value="Genomic_DNA"/>
</dbReference>
<reference evidence="3" key="1">
    <citation type="submission" date="2020-12" db="EMBL/GenBank/DDBJ databases">
        <title>WGS assembly of Carya illinoinensis cv. Pawnee.</title>
        <authorList>
            <person name="Platts A."/>
            <person name="Shu S."/>
            <person name="Wright S."/>
            <person name="Barry K."/>
            <person name="Edger P."/>
            <person name="Pires J.C."/>
            <person name="Schmutz J."/>
        </authorList>
    </citation>
    <scope>NUCLEOTIDE SEQUENCE</scope>
    <source>
        <tissue evidence="3">Leaf</tissue>
    </source>
</reference>